<dbReference type="AlphaFoldDB" id="E9GP63"/>
<feature type="region of interest" description="Disordered" evidence="1">
    <location>
        <begin position="36"/>
        <end position="61"/>
    </location>
</feature>
<protein>
    <submittedName>
        <fullName evidence="2">Uncharacterized protein</fullName>
    </submittedName>
</protein>
<name>E9GP63_DAPPU</name>
<reference evidence="2 3" key="1">
    <citation type="journal article" date="2011" name="Science">
        <title>The ecoresponsive genome of Daphnia pulex.</title>
        <authorList>
            <person name="Colbourne J.K."/>
            <person name="Pfrender M.E."/>
            <person name="Gilbert D."/>
            <person name="Thomas W.K."/>
            <person name="Tucker A."/>
            <person name="Oakley T.H."/>
            <person name="Tokishita S."/>
            <person name="Aerts A."/>
            <person name="Arnold G.J."/>
            <person name="Basu M.K."/>
            <person name="Bauer D.J."/>
            <person name="Caceres C.E."/>
            <person name="Carmel L."/>
            <person name="Casola C."/>
            <person name="Choi J.H."/>
            <person name="Detter J.C."/>
            <person name="Dong Q."/>
            <person name="Dusheyko S."/>
            <person name="Eads B.D."/>
            <person name="Frohlich T."/>
            <person name="Geiler-Samerotte K.A."/>
            <person name="Gerlach D."/>
            <person name="Hatcher P."/>
            <person name="Jogdeo S."/>
            <person name="Krijgsveld J."/>
            <person name="Kriventseva E.V."/>
            <person name="Kultz D."/>
            <person name="Laforsch C."/>
            <person name="Lindquist E."/>
            <person name="Lopez J."/>
            <person name="Manak J.R."/>
            <person name="Muller J."/>
            <person name="Pangilinan J."/>
            <person name="Patwardhan R.P."/>
            <person name="Pitluck S."/>
            <person name="Pritham E.J."/>
            <person name="Rechtsteiner A."/>
            <person name="Rho M."/>
            <person name="Rogozin I.B."/>
            <person name="Sakarya O."/>
            <person name="Salamov A."/>
            <person name="Schaack S."/>
            <person name="Shapiro H."/>
            <person name="Shiga Y."/>
            <person name="Skalitzky C."/>
            <person name="Smith Z."/>
            <person name="Souvorov A."/>
            <person name="Sung W."/>
            <person name="Tang Z."/>
            <person name="Tsuchiya D."/>
            <person name="Tu H."/>
            <person name="Vos H."/>
            <person name="Wang M."/>
            <person name="Wolf Y.I."/>
            <person name="Yamagata H."/>
            <person name="Yamada T."/>
            <person name="Ye Y."/>
            <person name="Shaw J.R."/>
            <person name="Andrews J."/>
            <person name="Crease T.J."/>
            <person name="Tang H."/>
            <person name="Lucas S.M."/>
            <person name="Robertson H.M."/>
            <person name="Bork P."/>
            <person name="Koonin E.V."/>
            <person name="Zdobnov E.M."/>
            <person name="Grigoriev I.V."/>
            <person name="Lynch M."/>
            <person name="Boore J.L."/>
        </authorList>
    </citation>
    <scope>NUCLEOTIDE SEQUENCE [LARGE SCALE GENOMIC DNA]</scope>
</reference>
<dbReference type="HOGENOM" id="CLU_2239278_0_0_1"/>
<dbReference type="InParanoid" id="E9GP63"/>
<accession>E9GP63</accession>
<dbReference type="EMBL" id="GL732556">
    <property type="protein sequence ID" value="EFX78583.1"/>
    <property type="molecule type" value="Genomic_DNA"/>
</dbReference>
<evidence type="ECO:0000313" key="2">
    <source>
        <dbReference type="EMBL" id="EFX78583.1"/>
    </source>
</evidence>
<gene>
    <name evidence="2" type="ORF">DAPPUDRAFT_320211</name>
</gene>
<organism evidence="2 3">
    <name type="scientific">Daphnia pulex</name>
    <name type="common">Water flea</name>
    <dbReference type="NCBI Taxonomy" id="6669"/>
    <lineage>
        <taxon>Eukaryota</taxon>
        <taxon>Metazoa</taxon>
        <taxon>Ecdysozoa</taxon>
        <taxon>Arthropoda</taxon>
        <taxon>Crustacea</taxon>
        <taxon>Branchiopoda</taxon>
        <taxon>Diplostraca</taxon>
        <taxon>Cladocera</taxon>
        <taxon>Anomopoda</taxon>
        <taxon>Daphniidae</taxon>
        <taxon>Daphnia</taxon>
    </lineage>
</organism>
<dbReference type="KEGG" id="dpx:DAPPUDRAFT_320211"/>
<proteinExistence type="predicted"/>
<dbReference type="Proteomes" id="UP000000305">
    <property type="component" value="Unassembled WGS sequence"/>
</dbReference>
<keyword evidence="3" id="KW-1185">Reference proteome</keyword>
<evidence type="ECO:0000256" key="1">
    <source>
        <dbReference type="SAM" id="MobiDB-lite"/>
    </source>
</evidence>
<sequence length="105" mass="12117">MAEEKNMQLGLSLRNANEGRPEENLKVELMMEILERLDNKEGPQRKKNSHRSRNPNLPNPIASVGMMGNECVDATVFVEREILILSFFCEVMSNVYKRKNRTCFS</sequence>
<evidence type="ECO:0000313" key="3">
    <source>
        <dbReference type="Proteomes" id="UP000000305"/>
    </source>
</evidence>